<gene>
    <name evidence="6" type="ORF">FNF27_05784</name>
    <name evidence="5" type="ORF">FNF28_03308</name>
    <name evidence="3" type="ORF">FNF29_03037</name>
    <name evidence="4" type="ORF">FNF31_02879</name>
</gene>
<evidence type="ECO:0000313" key="7">
    <source>
        <dbReference type="Proteomes" id="UP000322899"/>
    </source>
</evidence>
<keyword evidence="1" id="KW-0496">Mitochondrion</keyword>
<dbReference type="EMBL" id="VLTO01000044">
    <property type="protein sequence ID" value="KAA0172684.1"/>
    <property type="molecule type" value="Genomic_DNA"/>
</dbReference>
<keyword evidence="1" id="KW-0811">Translocation</keyword>
<comment type="function">
    <text evidence="1">Mitochondrial intermembrane chaperone that participates in the import and insertion of some multi-pass transmembrane proteins into the mitochondrial inner membrane. Also required for the transfer of beta-barrel precursors from the TOM complex to the sorting and assembly machinery (SAM complex) of the outer membrane. Acts as a chaperone-like protein that protects the hydrophobic precursors from aggregation and guide them through the mitochondrial intermembrane space.</text>
</comment>
<keyword evidence="8" id="KW-1185">Reference proteome</keyword>
<dbReference type="Gene3D" id="1.10.287.810">
    <property type="entry name" value="Mitochondrial import inner membrane translocase subunit tim13 like domains"/>
    <property type="match status" value="1"/>
</dbReference>
<keyword evidence="1" id="KW-0813">Transport</keyword>
<keyword evidence="1" id="KW-0653">Protein transport</keyword>
<evidence type="ECO:0000313" key="6">
    <source>
        <dbReference type="EMBL" id="KAA0172684.1"/>
    </source>
</evidence>
<evidence type="ECO:0000313" key="3">
    <source>
        <dbReference type="EMBL" id="KAA0153649.1"/>
    </source>
</evidence>
<dbReference type="Proteomes" id="UP000322899">
    <property type="component" value="Unassembled WGS sequence"/>
</dbReference>
<evidence type="ECO:0000256" key="1">
    <source>
        <dbReference type="RuleBase" id="RU367043"/>
    </source>
</evidence>
<comment type="subunit">
    <text evidence="1">Heterohexamer.</text>
</comment>
<comment type="similarity">
    <text evidence="1">Belongs to the small Tim family.</text>
</comment>
<sequence>MDGGSQQQRQLLMAVQAQAAMINMSLNITKVAFERCIRGTPSAELTNREQTCVRDVASAYTTAQQAVNNTSG</sequence>
<keyword evidence="1" id="KW-0472">Membrane</keyword>
<dbReference type="EMBL" id="VLTM01000022">
    <property type="protein sequence ID" value="KAA0163485.1"/>
    <property type="molecule type" value="Genomic_DNA"/>
</dbReference>
<evidence type="ECO:0000313" key="9">
    <source>
        <dbReference type="Proteomes" id="UP000324907"/>
    </source>
</evidence>
<dbReference type="EMBL" id="VLTL01000043">
    <property type="protein sequence ID" value="KAA0165926.1"/>
    <property type="molecule type" value="Genomic_DNA"/>
</dbReference>
<evidence type="ECO:0000313" key="8">
    <source>
        <dbReference type="Proteomes" id="UP000323011"/>
    </source>
</evidence>
<organism evidence="3 8">
    <name type="scientific">Cafeteria roenbergensis</name>
    <name type="common">Marine flagellate</name>
    <dbReference type="NCBI Taxonomy" id="33653"/>
    <lineage>
        <taxon>Eukaryota</taxon>
        <taxon>Sar</taxon>
        <taxon>Stramenopiles</taxon>
        <taxon>Bigyra</taxon>
        <taxon>Opalozoa</taxon>
        <taxon>Bicosoecida</taxon>
        <taxon>Cafeteriaceae</taxon>
        <taxon>Cafeteria</taxon>
    </lineage>
</organism>
<dbReference type="Proteomes" id="UP000323011">
    <property type="component" value="Unassembled WGS sequence"/>
</dbReference>
<dbReference type="Proteomes" id="UP000325113">
    <property type="component" value="Unassembled WGS sequence"/>
</dbReference>
<dbReference type="Proteomes" id="UP000324907">
    <property type="component" value="Unassembled WGS sequence"/>
</dbReference>
<keyword evidence="1" id="KW-0143">Chaperone</keyword>
<evidence type="ECO:0000313" key="4">
    <source>
        <dbReference type="EMBL" id="KAA0163485.1"/>
    </source>
</evidence>
<dbReference type="SUPFAM" id="SSF144122">
    <property type="entry name" value="Tim10-like"/>
    <property type="match status" value="1"/>
</dbReference>
<dbReference type="GO" id="GO:0015031">
    <property type="term" value="P:protein transport"/>
    <property type="evidence" value="ECO:0007669"/>
    <property type="project" value="UniProtKB-KW"/>
</dbReference>
<keyword evidence="1" id="KW-0999">Mitochondrion inner membrane</keyword>
<evidence type="ECO:0000313" key="5">
    <source>
        <dbReference type="EMBL" id="KAA0165926.1"/>
    </source>
</evidence>
<proteinExistence type="inferred from homology"/>
<keyword evidence="1" id="KW-1015">Disulfide bond</keyword>
<dbReference type="AlphaFoldDB" id="A0A5A8CLM8"/>
<evidence type="ECO:0000313" key="10">
    <source>
        <dbReference type="Proteomes" id="UP000325113"/>
    </source>
</evidence>
<comment type="domain">
    <text evidence="1">The twin CX3C motif contains 4 conserved Cys residues that form 2 disulfide bonds in the mitochondrial intermembrane space.</text>
</comment>
<reference evidence="7 8" key="1">
    <citation type="submission" date="2019-07" db="EMBL/GenBank/DDBJ databases">
        <title>Genomes of Cafeteria roenbergensis.</title>
        <authorList>
            <person name="Fischer M.G."/>
            <person name="Hackl T."/>
            <person name="Roman M."/>
        </authorList>
    </citation>
    <scope>NUCLEOTIDE SEQUENCE [LARGE SCALE GENOMIC DNA]</scope>
    <source>
        <strain evidence="3 8">BVI</strain>
        <strain evidence="4 10">Cflag</strain>
        <strain evidence="6 7">E4-10P</strain>
        <strain evidence="5 9">RCC970-E3</strain>
    </source>
</reference>
<evidence type="ECO:0000259" key="2">
    <source>
        <dbReference type="Pfam" id="PF02953"/>
    </source>
</evidence>
<dbReference type="InterPro" id="IPR004217">
    <property type="entry name" value="Tim10-like"/>
</dbReference>
<feature type="domain" description="Tim10-like" evidence="2">
    <location>
        <begin position="11"/>
        <end position="69"/>
    </location>
</feature>
<protein>
    <recommendedName>
        <fullName evidence="1">Mitochondrial import inner membrane translocase subunit</fullName>
    </recommendedName>
</protein>
<dbReference type="EMBL" id="VLTN01000015">
    <property type="protein sequence ID" value="KAA0153649.1"/>
    <property type="molecule type" value="Genomic_DNA"/>
</dbReference>
<comment type="caution">
    <text evidence="3">The sequence shown here is derived from an EMBL/GenBank/DDBJ whole genome shotgun (WGS) entry which is preliminary data.</text>
</comment>
<dbReference type="InterPro" id="IPR035427">
    <property type="entry name" value="Tim10-like_dom_sf"/>
</dbReference>
<dbReference type="GO" id="GO:0005743">
    <property type="term" value="C:mitochondrial inner membrane"/>
    <property type="evidence" value="ECO:0007669"/>
    <property type="project" value="UniProtKB-SubCell"/>
</dbReference>
<accession>A0A5A8CLM8</accession>
<dbReference type="Pfam" id="PF02953">
    <property type="entry name" value="zf-Tim10_DDP"/>
    <property type="match status" value="1"/>
</dbReference>
<comment type="subcellular location">
    <subcellularLocation>
        <location evidence="1">Mitochondrion inner membrane</location>
        <topology evidence="1">Peripheral membrane protein</topology>
        <orientation evidence="1">Intermembrane side</orientation>
    </subcellularLocation>
</comment>
<name>A0A5A8CLM8_CAFRO</name>